<dbReference type="Proteomes" id="UP000824533">
    <property type="component" value="Linkage Group LG12"/>
</dbReference>
<reference evidence="1 2" key="1">
    <citation type="journal article" date="2021" name="Front. Genet.">
        <title>Chromosome-Level Genome Assembly Reveals Significant Gene Expansion in the Toll and IMD Signaling Pathways of Dendrolimus kikuchii.</title>
        <authorList>
            <person name="Zhou J."/>
            <person name="Wu P."/>
            <person name="Xiong Z."/>
            <person name="Liu N."/>
            <person name="Zhao N."/>
            <person name="Ji M."/>
            <person name="Qiu Y."/>
            <person name="Yang B."/>
        </authorList>
    </citation>
    <scope>NUCLEOTIDE SEQUENCE [LARGE SCALE GENOMIC DNA]</scope>
    <source>
        <strain evidence="1">Ann1</strain>
    </source>
</reference>
<evidence type="ECO:0000313" key="2">
    <source>
        <dbReference type="Proteomes" id="UP000824533"/>
    </source>
</evidence>
<name>A0ACC1D0L1_9NEOP</name>
<gene>
    <name evidence="1" type="ORF">K1T71_007066</name>
</gene>
<proteinExistence type="predicted"/>
<organism evidence="1 2">
    <name type="scientific">Dendrolimus kikuchii</name>
    <dbReference type="NCBI Taxonomy" id="765133"/>
    <lineage>
        <taxon>Eukaryota</taxon>
        <taxon>Metazoa</taxon>
        <taxon>Ecdysozoa</taxon>
        <taxon>Arthropoda</taxon>
        <taxon>Hexapoda</taxon>
        <taxon>Insecta</taxon>
        <taxon>Pterygota</taxon>
        <taxon>Neoptera</taxon>
        <taxon>Endopterygota</taxon>
        <taxon>Lepidoptera</taxon>
        <taxon>Glossata</taxon>
        <taxon>Ditrysia</taxon>
        <taxon>Bombycoidea</taxon>
        <taxon>Lasiocampidae</taxon>
        <taxon>Dendrolimus</taxon>
    </lineage>
</organism>
<sequence>MMENCEGDEQVSVEYAIKRSLLSKSKLAIIVTGPNGQTQYCCAQCPIRCYEKEKLELHLLHHNKEYKFLCGICGTGLKRKEHLDRHTQEHQELRPHICPECGKAFKRKEHLNIHQSVHSPAKSYLCSLCQKSFHRKDHLAKHLHTHNKLIFIGNTFQPLSDQEMITLKQEVIDYDDNPMIDESGQEEYNCDSGEHQDYQEDMDRSDSYESKFDISASTFNPERPYACPVCQKTYKRKDHLKLHSWTHMKKVKECSVCAKTFHRDEQLLIHMNTHIKPFNFGSQDDVITPKTTDEENDDHQFHPKKKRIRPPKPSGDFRPYECQICHRRFKRKQHLVAHGTVHTKNTVTSSNTIWCSLCIEGFNTNEEFEGHQCMQNVKDNPDACQPRRIQQQDRKENKHPVEVVQVDLGHCADAQFAVTRDERNIPVPRRVFVCKYCSKPFKRKDHYKIHLHIHTGVKSYFCPDCGKGFYRKDHMQKHSQVHAKVKSSHKAMPDLFPIRMLATDNSVKPEITIHAPSNARLRVPLQMKVPYQMVIETEDGERSVTIDPQADDEQDMA</sequence>
<accession>A0ACC1D0L1</accession>
<comment type="caution">
    <text evidence="1">The sequence shown here is derived from an EMBL/GenBank/DDBJ whole genome shotgun (WGS) entry which is preliminary data.</text>
</comment>
<keyword evidence="2" id="KW-1185">Reference proteome</keyword>
<protein>
    <submittedName>
        <fullName evidence="1">Uncharacterized protein</fullName>
    </submittedName>
</protein>
<dbReference type="EMBL" id="CM034398">
    <property type="protein sequence ID" value="KAJ0177057.1"/>
    <property type="molecule type" value="Genomic_DNA"/>
</dbReference>
<evidence type="ECO:0000313" key="1">
    <source>
        <dbReference type="EMBL" id="KAJ0177057.1"/>
    </source>
</evidence>